<name>A0A4D4JFV9_9PSEU</name>
<gene>
    <name evidence="2" type="ORF">GTS_55230</name>
</gene>
<comment type="caution">
    <text evidence="2">The sequence shown here is derived from an EMBL/GenBank/DDBJ whole genome shotgun (WGS) entry which is preliminary data.</text>
</comment>
<evidence type="ECO:0000313" key="3">
    <source>
        <dbReference type="Proteomes" id="UP000298860"/>
    </source>
</evidence>
<evidence type="ECO:0000313" key="2">
    <source>
        <dbReference type="EMBL" id="GDY33890.1"/>
    </source>
</evidence>
<dbReference type="Proteomes" id="UP000298860">
    <property type="component" value="Unassembled WGS sequence"/>
</dbReference>
<feature type="transmembrane region" description="Helical" evidence="1">
    <location>
        <begin position="6"/>
        <end position="28"/>
    </location>
</feature>
<accession>A0A4D4JFV9</accession>
<proteinExistence type="predicted"/>
<keyword evidence="1" id="KW-0812">Transmembrane</keyword>
<evidence type="ECO:0000256" key="1">
    <source>
        <dbReference type="SAM" id="Phobius"/>
    </source>
</evidence>
<keyword evidence="1" id="KW-1133">Transmembrane helix</keyword>
<organism evidence="2 3">
    <name type="scientific">Gandjariella thermophila</name>
    <dbReference type="NCBI Taxonomy" id="1931992"/>
    <lineage>
        <taxon>Bacteria</taxon>
        <taxon>Bacillati</taxon>
        <taxon>Actinomycetota</taxon>
        <taxon>Actinomycetes</taxon>
        <taxon>Pseudonocardiales</taxon>
        <taxon>Pseudonocardiaceae</taxon>
        <taxon>Gandjariella</taxon>
    </lineage>
</organism>
<dbReference type="AlphaFoldDB" id="A0A4D4JFV9"/>
<protein>
    <submittedName>
        <fullName evidence="2">Uncharacterized protein</fullName>
    </submittedName>
</protein>
<dbReference type="RefSeq" id="WP_153816591.1">
    <property type="nucleotide sequence ID" value="NZ_BJFL01000065.1"/>
</dbReference>
<sequence>MSTSTQVIALVIAATAFGIRLAVVLHQARIEERIAARRSHGEGRG</sequence>
<reference evidence="3" key="1">
    <citation type="submission" date="2019-04" db="EMBL/GenBank/DDBJ databases">
        <title>Draft genome sequence of Pseudonocardiaceae bacterium SL3-2-4.</title>
        <authorList>
            <person name="Ningsih F."/>
            <person name="Yokota A."/>
            <person name="Sakai Y."/>
            <person name="Nanatani K."/>
            <person name="Yabe S."/>
            <person name="Oetari A."/>
            <person name="Sjamsuridzal W."/>
        </authorList>
    </citation>
    <scope>NUCLEOTIDE SEQUENCE [LARGE SCALE GENOMIC DNA]</scope>
    <source>
        <strain evidence="3">SL3-2-4</strain>
    </source>
</reference>
<dbReference type="EMBL" id="BJFL01000065">
    <property type="protein sequence ID" value="GDY33890.1"/>
    <property type="molecule type" value="Genomic_DNA"/>
</dbReference>
<keyword evidence="3" id="KW-1185">Reference proteome</keyword>
<keyword evidence="1" id="KW-0472">Membrane</keyword>